<dbReference type="PANTHER" id="PTHR35609:SF1">
    <property type="entry name" value="MACRO DOMAIN-CONTAINING PROTEIN"/>
    <property type="match status" value="1"/>
</dbReference>
<dbReference type="EMBL" id="CABVLZ010000003">
    <property type="protein sequence ID" value="VVU94976.1"/>
    <property type="molecule type" value="Genomic_DNA"/>
</dbReference>
<dbReference type="PANTHER" id="PTHR35609">
    <property type="entry name" value="MACRO DOMAIN-CONTAINING PROTEIN"/>
    <property type="match status" value="1"/>
</dbReference>
<sequence>MEIYEDNLFEKIFGFKEKSTKEENLKNIRMNQNIMITPTKSYNIGHFIELGLFFLKKDIDLSNSIIKVKYNNIENAGDVCNYIAQNPHGLYQVASQFNYLEMPYPGITPSHGVSNYPKDNTQGPAVAINTYPSTFYRNWILTEGDNKEEQLNGLKFVIKQLDLMSKEKELVRWENGYALAGKDLNENILQILNITQTDLDKIVEDNLNVGIVNNCDSVIQYRFNCNGPYYLTEDSKLTSTIFCSAIALSYSDRSIYLEPLAKSVLKATYKITVMAGVKLKLKNVYLTQIGGGVFGNKIEWIKEAIEEAIDLVKYHDITINSLFFKTVPNCFNSLES</sequence>
<evidence type="ECO:0000313" key="1">
    <source>
        <dbReference type="EMBL" id="VVU94976.1"/>
    </source>
</evidence>
<organism evidence="1">
    <name type="scientific">seawater metagenome</name>
    <dbReference type="NCBI Taxonomy" id="1561972"/>
    <lineage>
        <taxon>unclassified sequences</taxon>
        <taxon>metagenomes</taxon>
        <taxon>ecological metagenomes</taxon>
    </lineage>
</organism>
<dbReference type="AlphaFoldDB" id="A0A5E8CIQ9"/>
<protein>
    <submittedName>
        <fullName evidence="1">Uncharacterized protein</fullName>
    </submittedName>
</protein>
<proteinExistence type="predicted"/>
<accession>A0A5E8CIQ9</accession>
<reference evidence="1" key="1">
    <citation type="submission" date="2019-09" db="EMBL/GenBank/DDBJ databases">
        <authorList>
            <person name="Needham M D."/>
        </authorList>
    </citation>
    <scope>NUCLEOTIDE SEQUENCE</scope>
</reference>
<name>A0A5E8CIQ9_9ZZZZ</name>
<gene>
    <name evidence="1" type="ORF">CPAV1605_701</name>
</gene>